<keyword evidence="2" id="KW-1185">Reference proteome</keyword>
<name>A0A6G1HNA5_9PEZI</name>
<reference evidence="1" key="1">
    <citation type="journal article" date="2020" name="Stud. Mycol.">
        <title>101 Dothideomycetes genomes: a test case for predicting lifestyles and emergence of pathogens.</title>
        <authorList>
            <person name="Haridas S."/>
            <person name="Albert R."/>
            <person name="Binder M."/>
            <person name="Bloem J."/>
            <person name="Labutti K."/>
            <person name="Salamov A."/>
            <person name="Andreopoulos B."/>
            <person name="Baker S."/>
            <person name="Barry K."/>
            <person name="Bills G."/>
            <person name="Bluhm B."/>
            <person name="Cannon C."/>
            <person name="Castanera R."/>
            <person name="Culley D."/>
            <person name="Daum C."/>
            <person name="Ezra D."/>
            <person name="Gonzalez J."/>
            <person name="Henrissat B."/>
            <person name="Kuo A."/>
            <person name="Liang C."/>
            <person name="Lipzen A."/>
            <person name="Lutzoni F."/>
            <person name="Magnuson J."/>
            <person name="Mondo S."/>
            <person name="Nolan M."/>
            <person name="Ohm R."/>
            <person name="Pangilinan J."/>
            <person name="Park H.-J."/>
            <person name="Ramirez L."/>
            <person name="Alfaro M."/>
            <person name="Sun H."/>
            <person name="Tritt A."/>
            <person name="Yoshinaga Y."/>
            <person name="Zwiers L.-H."/>
            <person name="Turgeon B."/>
            <person name="Goodwin S."/>
            <person name="Spatafora J."/>
            <person name="Crous P."/>
            <person name="Grigoriev I."/>
        </authorList>
    </citation>
    <scope>NUCLEOTIDE SEQUENCE</scope>
    <source>
        <strain evidence="1">CBS 262.69</strain>
    </source>
</reference>
<dbReference type="AlphaFoldDB" id="A0A6G1HNA5"/>
<protein>
    <submittedName>
        <fullName evidence="1">Uncharacterized protein</fullName>
    </submittedName>
</protein>
<organism evidence="1 2">
    <name type="scientific">Trichodelitschia bisporula</name>
    <dbReference type="NCBI Taxonomy" id="703511"/>
    <lineage>
        <taxon>Eukaryota</taxon>
        <taxon>Fungi</taxon>
        <taxon>Dikarya</taxon>
        <taxon>Ascomycota</taxon>
        <taxon>Pezizomycotina</taxon>
        <taxon>Dothideomycetes</taxon>
        <taxon>Dothideomycetes incertae sedis</taxon>
        <taxon>Phaeotrichales</taxon>
        <taxon>Phaeotrichaceae</taxon>
        <taxon>Trichodelitschia</taxon>
    </lineage>
</organism>
<proteinExistence type="predicted"/>
<sequence length="446" mass="49959">MLLSRSLSLSTLATSPAARWTLAACALASLLLLFASVASDYGPPRLFRAAPPPARPAFQPGSHVGEPSSQALQAWVKPAGLRIVGLVFYGRAEFVKVLDCYLKRNLVDNGGLLDEVIFSVHTDKQPDLDYLDELLATTPRYTRFESTEPYEGFSFVGTWGAVKRGNLYIKIDDDVLYFEDDAIAALSKRMIENPQYFAVSANSVNNPALSWIHYGLGVYEPYLPELTPPPNPSHQPQSWRASELPHWTGPPSFIFNGSQPAPFPGHRWLPLPHRTFNTPHASPPGRDISDTPAGALTYDAFGPSWRDWAVAAQTHYSFLHHLERGELWRYKFNLWDYHYYRLSINFIAFWGDDIVDAMPFPTGDDEEYLTRAKPRELGRHVVVDGTAISVHFAFSPQRKLDDADAPGGLYHTDLLARYKAYAEEEVCPHPRRPGSKAKAKGKGAFW</sequence>
<dbReference type="OrthoDB" id="5593235at2759"/>
<evidence type="ECO:0000313" key="1">
    <source>
        <dbReference type="EMBL" id="KAF2397317.1"/>
    </source>
</evidence>
<dbReference type="EMBL" id="ML996703">
    <property type="protein sequence ID" value="KAF2397317.1"/>
    <property type="molecule type" value="Genomic_DNA"/>
</dbReference>
<accession>A0A6G1HNA5</accession>
<evidence type="ECO:0000313" key="2">
    <source>
        <dbReference type="Proteomes" id="UP000799640"/>
    </source>
</evidence>
<dbReference type="Proteomes" id="UP000799640">
    <property type="component" value="Unassembled WGS sequence"/>
</dbReference>
<gene>
    <name evidence="1" type="ORF">EJ06DRAFT_144184</name>
</gene>